<feature type="binding site" evidence="5">
    <location>
        <begin position="27"/>
        <end position="29"/>
    </location>
    <ligand>
        <name>substrate</name>
    </ligand>
</feature>
<dbReference type="AlphaFoldDB" id="A0A0H2ZM70"/>
<dbReference type="PANTHER" id="PTHR34354:SF1">
    <property type="entry name" value="NADPH-DEPENDENT 7-CYANO-7-DEAZAGUANINE REDUCTASE"/>
    <property type="match status" value="1"/>
</dbReference>
<dbReference type="HAMAP" id="MF_00818">
    <property type="entry name" value="QueF_type1"/>
    <property type="match status" value="1"/>
</dbReference>
<dbReference type="NCBIfam" id="TIGR03139">
    <property type="entry name" value="QueF-II"/>
    <property type="match status" value="1"/>
</dbReference>
<dbReference type="Gene3D" id="3.30.1130.10">
    <property type="match status" value="1"/>
</dbReference>
<protein>
    <recommendedName>
        <fullName evidence="5">NADPH-dependent 7-cyano-7-deazaguanine reductase</fullName>
        <ecNumber evidence="5">1.7.1.13</ecNumber>
    </recommendedName>
    <alternativeName>
        <fullName evidence="5">7-cyano-7-carbaguanine reductase</fullName>
    </alternativeName>
    <alternativeName>
        <fullName evidence="5">NADPH-dependent nitrile oxidoreductase</fullName>
    </alternativeName>
    <alternativeName>
        <fullName evidence="5">PreQ(0) reductase</fullName>
    </alternativeName>
</protein>
<gene>
    <name evidence="5" type="primary">queF</name>
    <name evidence="6" type="ordered locus">SPD_1568</name>
</gene>
<keyword evidence="7" id="KW-1185">Reference proteome</keyword>
<feature type="active site" description="Proton donor" evidence="5">
    <location>
        <position position="12"/>
    </location>
</feature>
<keyword evidence="3 5" id="KW-0521">NADP</keyword>
<reference evidence="6 7" key="1">
    <citation type="journal article" date="2007" name="J. Bacteriol.">
        <title>Genome sequence of Avery's virulent serotype 2 strain D39 of Streptococcus pneumoniae and comparison with that of unencapsulated laboratory strain R6.</title>
        <authorList>
            <person name="Lanie J.A."/>
            <person name="Ng W.L."/>
            <person name="Kazmierczak K.M."/>
            <person name="Andrzejewski T.M."/>
            <person name="Davidsen T.M."/>
            <person name="Wayne K.J."/>
            <person name="Tettelin H."/>
            <person name="Glass J.I."/>
            <person name="Winkler M.E."/>
        </authorList>
    </citation>
    <scope>NUCLEOTIDE SEQUENCE [LARGE SCALE GENOMIC DNA]</scope>
    <source>
        <strain evidence="7">D39 / NCTC 7466</strain>
    </source>
</reference>
<dbReference type="KEGG" id="spd:SPD_1568"/>
<evidence type="ECO:0000256" key="4">
    <source>
        <dbReference type="ARBA" id="ARBA00023002"/>
    </source>
</evidence>
<dbReference type="HOGENOM" id="CLU_170411_0_0_9"/>
<dbReference type="InterPro" id="IPR050084">
    <property type="entry name" value="NADPH_dep_7-cyano-7-deazaG_red"/>
</dbReference>
<evidence type="ECO:0000313" key="6">
    <source>
        <dbReference type="EMBL" id="ABJ54200.1"/>
    </source>
</evidence>
<dbReference type="Pfam" id="PF14489">
    <property type="entry name" value="QueF"/>
    <property type="match status" value="1"/>
</dbReference>
<keyword evidence="4 5" id="KW-0560">Oxidoreductase</keyword>
<dbReference type="InterPro" id="IPR016856">
    <property type="entry name" value="QueF_type1"/>
</dbReference>
<dbReference type="Proteomes" id="UP000001452">
    <property type="component" value="Chromosome"/>
</dbReference>
<dbReference type="GO" id="GO:0008616">
    <property type="term" value="P:tRNA queuosine(34) biosynthetic process"/>
    <property type="evidence" value="ECO:0007669"/>
    <property type="project" value="UniProtKB-UniRule"/>
</dbReference>
<dbReference type="EMBL" id="CP000410">
    <property type="protein sequence ID" value="ABJ54200.1"/>
    <property type="molecule type" value="Genomic_DNA"/>
</dbReference>
<dbReference type="InterPro" id="IPR043133">
    <property type="entry name" value="GTP-CH-I_C/QueF"/>
</dbReference>
<dbReference type="PANTHER" id="PTHR34354">
    <property type="entry name" value="NADPH-DEPENDENT 7-CYANO-7-DEAZAGUANINE REDUCTASE"/>
    <property type="match status" value="1"/>
</dbReference>
<proteinExistence type="inferred from homology"/>
<feature type="binding site" evidence="5">
    <location>
        <begin position="46"/>
        <end position="47"/>
    </location>
    <ligand>
        <name>substrate</name>
    </ligand>
</feature>
<dbReference type="EC" id="1.7.1.13" evidence="5"/>
<comment type="similarity">
    <text evidence="5">Belongs to the GTP cyclohydrolase I family. QueF type 1 subfamily.</text>
</comment>
<comment type="pathway">
    <text evidence="5">tRNA modification; tRNA-queuosine biosynthesis.</text>
</comment>
<comment type="function">
    <text evidence="5">Catalyzes the NADPH-dependent reduction of 7-cyano-7-deazaguanine (preQ0) to 7-aminomethyl-7-deazaguanine (preQ1).</text>
</comment>
<comment type="catalytic activity">
    <reaction evidence="5">
        <text>7-aminomethyl-7-carbaguanine + 2 NADP(+) = 7-cyano-7-carbaguanine + 2 NADPH + 3 H(+)</text>
        <dbReference type="Rhea" id="RHEA:13409"/>
        <dbReference type="ChEBI" id="CHEBI:15378"/>
        <dbReference type="ChEBI" id="CHEBI:45075"/>
        <dbReference type="ChEBI" id="CHEBI:57783"/>
        <dbReference type="ChEBI" id="CHEBI:58349"/>
        <dbReference type="ChEBI" id="CHEBI:58703"/>
        <dbReference type="EC" id="1.7.1.13"/>
    </reaction>
</comment>
<sequence>MSLLGQITAQPDFATIHISYIPDKLCVESKSLKLYLFSYRNHGDFHENCINTIGKDLVNLLDPRYLEVWGKFTPRGGISIDPYYNYGKQGTKYEGLAEQRLFQHDLYPEKIDNR</sequence>
<accession>A0A0H2ZM70</accession>
<evidence type="ECO:0000256" key="3">
    <source>
        <dbReference type="ARBA" id="ARBA00022857"/>
    </source>
</evidence>
<dbReference type="SUPFAM" id="SSF55620">
    <property type="entry name" value="Tetrahydrobiopterin biosynthesis enzymes-like"/>
    <property type="match status" value="1"/>
</dbReference>
<evidence type="ECO:0000256" key="5">
    <source>
        <dbReference type="HAMAP-Rule" id="MF_00818"/>
    </source>
</evidence>
<comment type="subcellular location">
    <subcellularLocation>
        <location evidence="5">Cytoplasm</location>
    </subcellularLocation>
</comment>
<dbReference type="PIRSF" id="PIRSF027377">
    <property type="entry name" value="Nitrile_oxidored_QueF"/>
    <property type="match status" value="1"/>
</dbReference>
<dbReference type="UniPathway" id="UPA00392"/>
<keyword evidence="2 5" id="KW-0671">Queuosine biosynthesis</keyword>
<dbReference type="GO" id="GO:0033739">
    <property type="term" value="F:preQ1 synthase activity"/>
    <property type="evidence" value="ECO:0007669"/>
    <property type="project" value="UniProtKB-UniRule"/>
</dbReference>
<dbReference type="InterPro" id="IPR029500">
    <property type="entry name" value="QueF"/>
</dbReference>
<dbReference type="GO" id="GO:0005737">
    <property type="term" value="C:cytoplasm"/>
    <property type="evidence" value="ECO:0007669"/>
    <property type="project" value="UniProtKB-SubCell"/>
</dbReference>
<keyword evidence="1 5" id="KW-0963">Cytoplasm</keyword>
<dbReference type="PaxDb" id="373153-SPD_1568"/>
<evidence type="ECO:0000313" key="7">
    <source>
        <dbReference type="Proteomes" id="UP000001452"/>
    </source>
</evidence>
<evidence type="ECO:0000256" key="1">
    <source>
        <dbReference type="ARBA" id="ARBA00022490"/>
    </source>
</evidence>
<evidence type="ECO:0000256" key="2">
    <source>
        <dbReference type="ARBA" id="ARBA00022785"/>
    </source>
</evidence>
<name>A0A0H2ZM70_STRP2</name>
<organism evidence="6 7">
    <name type="scientific">Streptococcus pneumoniae serotype 2 (strain D39 / NCTC 7466)</name>
    <dbReference type="NCBI Taxonomy" id="373153"/>
    <lineage>
        <taxon>Bacteria</taxon>
        <taxon>Bacillati</taxon>
        <taxon>Bacillota</taxon>
        <taxon>Bacilli</taxon>
        <taxon>Lactobacillales</taxon>
        <taxon>Streptococcaceae</taxon>
        <taxon>Streptococcus</taxon>
    </lineage>
</organism>
<dbReference type="eggNOG" id="COG0780">
    <property type="taxonomic scope" value="Bacteria"/>
</dbReference>
<comment type="caution">
    <text evidence="5">Lacks conserved residue(s) required for the propagation of feature annotation.</text>
</comment>